<feature type="domain" description="Peptidase S53" evidence="3">
    <location>
        <begin position="117"/>
        <end position="494"/>
    </location>
</feature>
<protein>
    <submittedName>
        <fullName evidence="4">Peptidase S53</fullName>
    </submittedName>
</protein>
<dbReference type="GO" id="GO:0006508">
    <property type="term" value="P:proteolysis"/>
    <property type="evidence" value="ECO:0007669"/>
    <property type="project" value="UniProtKB-KW"/>
</dbReference>
<dbReference type="PANTHER" id="PTHR14218:SF15">
    <property type="entry name" value="TRIPEPTIDYL-PEPTIDASE 1"/>
    <property type="match status" value="1"/>
</dbReference>
<dbReference type="InterPro" id="IPR036852">
    <property type="entry name" value="Peptidase_S8/S53_dom_sf"/>
</dbReference>
<dbReference type="PROSITE" id="PS51695">
    <property type="entry name" value="SEDOLISIN"/>
    <property type="match status" value="1"/>
</dbReference>
<dbReference type="GO" id="GO:0016020">
    <property type="term" value="C:membrane"/>
    <property type="evidence" value="ECO:0007669"/>
    <property type="project" value="InterPro"/>
</dbReference>
<feature type="binding site" evidence="1">
    <location>
        <position position="456"/>
    </location>
    <ligand>
        <name>Ca(2+)</name>
        <dbReference type="ChEBI" id="CHEBI:29108"/>
    </ligand>
</feature>
<dbReference type="InterPro" id="IPR015919">
    <property type="entry name" value="Cadherin-like_sf"/>
</dbReference>
<dbReference type="EMBL" id="LDSL01000108">
    <property type="protein sequence ID" value="KTT18018.1"/>
    <property type="molecule type" value="Genomic_DNA"/>
</dbReference>
<dbReference type="InterPro" id="IPR050819">
    <property type="entry name" value="Tripeptidyl-peptidase_I"/>
</dbReference>
<keyword evidence="5" id="KW-1185">Reference proteome</keyword>
<dbReference type="GO" id="GO:0008240">
    <property type="term" value="F:tripeptidyl-peptidase activity"/>
    <property type="evidence" value="ECO:0007669"/>
    <property type="project" value="TreeGrafter"/>
</dbReference>
<dbReference type="CDD" id="cd04056">
    <property type="entry name" value="Peptidases_S53"/>
    <property type="match status" value="1"/>
</dbReference>
<dbReference type="InterPro" id="IPR013783">
    <property type="entry name" value="Ig-like_fold"/>
</dbReference>
<evidence type="ECO:0000256" key="1">
    <source>
        <dbReference type="PROSITE-ProRule" id="PRU01032"/>
    </source>
</evidence>
<dbReference type="Proteomes" id="UP000072741">
    <property type="component" value="Unassembled WGS sequence"/>
</dbReference>
<feature type="active site" description="Charge relay system" evidence="1">
    <location>
        <position position="233"/>
    </location>
</feature>
<dbReference type="SUPFAM" id="SSF52743">
    <property type="entry name" value="Subtilisin-like"/>
    <property type="match status" value="1"/>
</dbReference>
<accession>A0A147GR10</accession>
<proteinExistence type="predicted"/>
<dbReference type="GO" id="GO:0005509">
    <property type="term" value="F:calcium ion binding"/>
    <property type="evidence" value="ECO:0007669"/>
    <property type="project" value="InterPro"/>
</dbReference>
<dbReference type="AlphaFoldDB" id="A0A147GR10"/>
<keyword evidence="1" id="KW-0106">Calcium</keyword>
<evidence type="ECO:0000259" key="3">
    <source>
        <dbReference type="PROSITE" id="PS51695"/>
    </source>
</evidence>
<evidence type="ECO:0000313" key="5">
    <source>
        <dbReference type="Proteomes" id="UP000072741"/>
    </source>
</evidence>
<sequence>MPTPSSSQSSAPATPATGATQADTAAPPSTVTSITLAPLPEDVAATMVTPSFALVPVTLPAPADTDAQSGSASASQAPSKVFVASASMALSAAQLKPGMGGGTSVSPAAGASTAVTTYTPAQIRAAYGLPALPGNWSGIDATQAARMGAGQTIYVVDAMSDPNVAAELAAFSQKFGLPGCSTLSVAPGAALPLAAAKATDGCQLALVNSTGGGGMTATAPAYDSGWATEIALDVQWAHATAPLARIVLIQAASASLGDLVGAVNLANAMGPGIVSMSFGAPEGAWTSSVDSAFAHAGMTYVAATGDSGAGVQWPSVSNYVLGVGGTSLTASGTARSEVVWSGTGGGISQYVPLPSYQKTTVPGMASLRMRSVADVAFNADPYTGQYVAVIPPGSSSPAWYSVGGTSLATPQWAAISALANAVRAQGNKAALGLMQSSLYGTVGVDPKLYAASFADVTQGNDGSCANCSAGVGYDQPTGLGTPNVSSLLSALTADAPVAAAPVVTPMTVSGTVGQPLSFTAAASGASNVSWSLTNAPAGMTIGAAGLVTWPQPVAGHYVVTMMATVAATGASGSAAATIDIAAPTAPVIQAATLTGRSGVPLRYQVQASAANPVTFALGAAPAGVSLTGNGILSWNAPVAGQHSVNVTARDTVTGQTGSAVLKLQISATPTGPVFSITPLSGTAGQPLAGVVGLTDPGARFVVLSISGAPAGMSFSSSGQQVFVKWRNPAAGRYNVTFTAFDSFGLSSQATLKVTVNPS</sequence>
<feature type="binding site" evidence="1">
    <location>
        <position position="474"/>
    </location>
    <ligand>
        <name>Ca(2+)</name>
        <dbReference type="ChEBI" id="CHEBI:29108"/>
    </ligand>
</feature>
<comment type="cofactor">
    <cofactor evidence="1">
        <name>Ca(2+)</name>
        <dbReference type="ChEBI" id="CHEBI:29108"/>
    </cofactor>
    <text evidence="1">Binds 1 Ca(2+) ion per subunit.</text>
</comment>
<dbReference type="Pfam" id="PF05345">
    <property type="entry name" value="He_PIG"/>
    <property type="match status" value="2"/>
</dbReference>
<feature type="binding site" evidence="1">
    <location>
        <position position="472"/>
    </location>
    <ligand>
        <name>Ca(2+)</name>
        <dbReference type="ChEBI" id="CHEBI:29108"/>
    </ligand>
</feature>
<evidence type="ECO:0000313" key="4">
    <source>
        <dbReference type="EMBL" id="KTT18018.1"/>
    </source>
</evidence>
<gene>
    <name evidence="4" type="ORF">NS331_16745</name>
</gene>
<keyword evidence="1" id="KW-0479">Metal-binding</keyword>
<feature type="active site" description="Charge relay system" evidence="1">
    <location>
        <position position="229"/>
    </location>
</feature>
<dbReference type="InterPro" id="IPR030400">
    <property type="entry name" value="Sedolisin_dom"/>
</dbReference>
<feature type="active site" description="Charge relay system" evidence="1">
    <location>
        <position position="406"/>
    </location>
</feature>
<organism evidence="4 5">
    <name type="scientific">Pseudacidovorax intermedius</name>
    <dbReference type="NCBI Taxonomy" id="433924"/>
    <lineage>
        <taxon>Bacteria</taxon>
        <taxon>Pseudomonadati</taxon>
        <taxon>Pseudomonadota</taxon>
        <taxon>Betaproteobacteria</taxon>
        <taxon>Burkholderiales</taxon>
        <taxon>Comamonadaceae</taxon>
        <taxon>Pseudacidovorax</taxon>
    </lineage>
</organism>
<keyword evidence="1" id="KW-0378">Hydrolase</keyword>
<dbReference type="GO" id="GO:0004252">
    <property type="term" value="F:serine-type endopeptidase activity"/>
    <property type="evidence" value="ECO:0007669"/>
    <property type="project" value="UniProtKB-UniRule"/>
</dbReference>
<dbReference type="Gene3D" id="3.40.50.200">
    <property type="entry name" value="Peptidase S8/S53 domain"/>
    <property type="match status" value="1"/>
</dbReference>
<dbReference type="Gene3D" id="2.60.40.10">
    <property type="entry name" value="Immunoglobulins"/>
    <property type="match status" value="3"/>
</dbReference>
<dbReference type="SUPFAM" id="SSF49313">
    <property type="entry name" value="Cadherin-like"/>
    <property type="match status" value="1"/>
</dbReference>
<dbReference type="PANTHER" id="PTHR14218">
    <property type="entry name" value="PROTEASE S8 TRIPEPTIDYL PEPTIDASE I CLN2"/>
    <property type="match status" value="1"/>
</dbReference>
<feature type="region of interest" description="Disordered" evidence="2">
    <location>
        <begin position="1"/>
        <end position="32"/>
    </location>
</feature>
<keyword evidence="1" id="KW-0720">Serine protease</keyword>
<evidence type="ECO:0000256" key="2">
    <source>
        <dbReference type="SAM" id="MobiDB-lite"/>
    </source>
</evidence>
<name>A0A147GR10_9BURK</name>
<keyword evidence="1" id="KW-0645">Protease</keyword>
<comment type="caution">
    <text evidence="4">The sequence shown here is derived from an EMBL/GenBank/DDBJ whole genome shotgun (WGS) entry which is preliminary data.</text>
</comment>
<feature type="compositionally biased region" description="Low complexity" evidence="2">
    <location>
        <begin position="1"/>
        <end position="28"/>
    </location>
</feature>
<reference evidence="4 5" key="1">
    <citation type="journal article" date="2016" name="Front. Microbiol.">
        <title>Genomic Resource of Rice Seed Associated Bacteria.</title>
        <authorList>
            <person name="Midha S."/>
            <person name="Bansal K."/>
            <person name="Sharma S."/>
            <person name="Kumar N."/>
            <person name="Patil P.P."/>
            <person name="Chaudhry V."/>
            <person name="Patil P.B."/>
        </authorList>
    </citation>
    <scope>NUCLEOTIDE SEQUENCE [LARGE SCALE GENOMIC DNA]</scope>
    <source>
        <strain evidence="4 5">NS331</strain>
    </source>
</reference>
<feature type="binding site" evidence="1">
    <location>
        <position position="455"/>
    </location>
    <ligand>
        <name>Ca(2+)</name>
        <dbReference type="ChEBI" id="CHEBI:29108"/>
    </ligand>
</feature>
<dbReference type="PATRIC" id="fig|433924.3.peg.238"/>